<dbReference type="Proteomes" id="UP000799755">
    <property type="component" value="Unassembled WGS sequence"/>
</dbReference>
<gene>
    <name evidence="1" type="ORF">BDR25DRAFT_314622</name>
</gene>
<comment type="caution">
    <text evidence="1">The sequence shown here is derived from an EMBL/GenBank/DDBJ whole genome shotgun (WGS) entry which is preliminary data.</text>
</comment>
<dbReference type="EMBL" id="MU003508">
    <property type="protein sequence ID" value="KAF2470422.1"/>
    <property type="molecule type" value="Genomic_DNA"/>
</dbReference>
<evidence type="ECO:0000313" key="1">
    <source>
        <dbReference type="EMBL" id="KAF2470422.1"/>
    </source>
</evidence>
<sequence>MVLKSILLPCLLLSFLPFTGAVPNRFKHWYPFYGLLLEAALRNNCSEEYNNFLHTQSPNSDWSKVGVSGGSPTNAAFTGPVISCILEALPEVTKADMAAASVLLGLMPTILAVAGSILQYTDFGH</sequence>
<accession>A0ACB6QWG8</accession>
<name>A0ACB6QWG8_9PLEO</name>
<evidence type="ECO:0000313" key="2">
    <source>
        <dbReference type="Proteomes" id="UP000799755"/>
    </source>
</evidence>
<keyword evidence="2" id="KW-1185">Reference proteome</keyword>
<proteinExistence type="predicted"/>
<reference evidence="1" key="1">
    <citation type="journal article" date="2020" name="Stud. Mycol.">
        <title>101 Dothideomycetes genomes: a test case for predicting lifestyles and emergence of pathogens.</title>
        <authorList>
            <person name="Haridas S."/>
            <person name="Albert R."/>
            <person name="Binder M."/>
            <person name="Bloem J."/>
            <person name="Labutti K."/>
            <person name="Salamov A."/>
            <person name="Andreopoulos B."/>
            <person name="Baker S."/>
            <person name="Barry K."/>
            <person name="Bills G."/>
            <person name="Bluhm B."/>
            <person name="Cannon C."/>
            <person name="Castanera R."/>
            <person name="Culley D."/>
            <person name="Daum C."/>
            <person name="Ezra D."/>
            <person name="Gonzalez J."/>
            <person name="Henrissat B."/>
            <person name="Kuo A."/>
            <person name="Liang C."/>
            <person name="Lipzen A."/>
            <person name="Lutzoni F."/>
            <person name="Magnuson J."/>
            <person name="Mondo S."/>
            <person name="Nolan M."/>
            <person name="Ohm R."/>
            <person name="Pangilinan J."/>
            <person name="Park H.-J."/>
            <person name="Ramirez L."/>
            <person name="Alfaro M."/>
            <person name="Sun H."/>
            <person name="Tritt A."/>
            <person name="Yoshinaga Y."/>
            <person name="Zwiers L.-H."/>
            <person name="Turgeon B."/>
            <person name="Goodwin S."/>
            <person name="Spatafora J."/>
            <person name="Crous P."/>
            <person name="Grigoriev I."/>
        </authorList>
    </citation>
    <scope>NUCLEOTIDE SEQUENCE</scope>
    <source>
        <strain evidence="1">ATCC 200398</strain>
    </source>
</reference>
<organism evidence="1 2">
    <name type="scientific">Lindgomyces ingoldianus</name>
    <dbReference type="NCBI Taxonomy" id="673940"/>
    <lineage>
        <taxon>Eukaryota</taxon>
        <taxon>Fungi</taxon>
        <taxon>Dikarya</taxon>
        <taxon>Ascomycota</taxon>
        <taxon>Pezizomycotina</taxon>
        <taxon>Dothideomycetes</taxon>
        <taxon>Pleosporomycetidae</taxon>
        <taxon>Pleosporales</taxon>
        <taxon>Lindgomycetaceae</taxon>
        <taxon>Lindgomyces</taxon>
    </lineage>
</organism>
<protein>
    <submittedName>
        <fullName evidence="1">Uncharacterized protein</fullName>
    </submittedName>
</protein>